<dbReference type="Pfam" id="PF00271">
    <property type="entry name" value="Helicase_C"/>
    <property type="match status" value="1"/>
</dbReference>
<keyword evidence="4 7" id="KW-0067">ATP-binding</keyword>
<name>A0ABS2MQP7_9FIRM</name>
<dbReference type="InterPro" id="IPR014014">
    <property type="entry name" value="RNA_helicase_DEAD_Q_motif"/>
</dbReference>
<evidence type="ECO:0000259" key="9">
    <source>
        <dbReference type="PROSITE" id="PS51194"/>
    </source>
</evidence>
<sequence>MNTKFKELGLSEPILKALSEMSFIEPTPVQQKAIPKILNAKDLIVMSKTGSGKTGAFGLPMIEQIQRDKSRLPKGLVLSPTRELAIQVASDLKKMAKYKDVRITVVYGQHSMAQEIEALKKGAQIVVGTPGRLNDHIRQGNLKLHQVKYLVLDEADRMLDMGFIDQVEQIVRKTPKERVTLLFSATMPTAIEKLSERYMKDSERIEFESDSLTVDSIEQSYYRVEAAEKRRRLHFLLEHIKPDSCIVFCNTRMTVEMVHAYLERKGYQVKALHGANSQSHRLRAIDQFKKDQFQILCATDIAARGLHVEDLSLVVNFDVPLEKDSYVHRIGRTGRAGNGGRAISLVSKDEIRSLYEIEEHVGVLIEEADFEDLVSHEDPIKVESNVEEEPSRPAEQKKRSIIGGVLKWIKRN</sequence>
<evidence type="ECO:0000259" key="8">
    <source>
        <dbReference type="PROSITE" id="PS51192"/>
    </source>
</evidence>
<proteinExistence type="inferred from homology"/>
<dbReference type="InterPro" id="IPR050079">
    <property type="entry name" value="DEAD_box_RNA_helicase"/>
</dbReference>
<evidence type="ECO:0000313" key="12">
    <source>
        <dbReference type="Proteomes" id="UP000767854"/>
    </source>
</evidence>
<reference evidence="11 12" key="1">
    <citation type="submission" date="2021-01" db="EMBL/GenBank/DDBJ databases">
        <title>Genomic Encyclopedia of Type Strains, Phase IV (KMG-IV): sequencing the most valuable type-strain genomes for metagenomic binning, comparative biology and taxonomic classification.</title>
        <authorList>
            <person name="Goeker M."/>
        </authorList>
    </citation>
    <scope>NUCLEOTIDE SEQUENCE [LARGE SCALE GENOMIC DNA]</scope>
    <source>
        <strain evidence="11 12">DSM 24436</strain>
    </source>
</reference>
<feature type="domain" description="DEAD-box RNA helicase Q" evidence="10">
    <location>
        <begin position="3"/>
        <end position="31"/>
    </location>
</feature>
<keyword evidence="12" id="KW-1185">Reference proteome</keyword>
<dbReference type="PROSITE" id="PS00039">
    <property type="entry name" value="DEAD_ATP_HELICASE"/>
    <property type="match status" value="1"/>
</dbReference>
<dbReference type="SMART" id="SM00490">
    <property type="entry name" value="HELICc"/>
    <property type="match status" value="1"/>
</dbReference>
<dbReference type="InterPro" id="IPR027417">
    <property type="entry name" value="P-loop_NTPase"/>
</dbReference>
<dbReference type="CDD" id="cd18787">
    <property type="entry name" value="SF2_C_DEAD"/>
    <property type="match status" value="1"/>
</dbReference>
<protein>
    <submittedName>
        <fullName evidence="11">Superfamily II DNA/RNA helicase</fullName>
    </submittedName>
</protein>
<dbReference type="PROSITE" id="PS51192">
    <property type="entry name" value="HELICASE_ATP_BIND_1"/>
    <property type="match status" value="1"/>
</dbReference>
<dbReference type="SUPFAM" id="SSF52540">
    <property type="entry name" value="P-loop containing nucleoside triphosphate hydrolases"/>
    <property type="match status" value="1"/>
</dbReference>
<dbReference type="SMART" id="SM00487">
    <property type="entry name" value="DEXDc"/>
    <property type="match status" value="1"/>
</dbReference>
<evidence type="ECO:0000256" key="4">
    <source>
        <dbReference type="ARBA" id="ARBA00022840"/>
    </source>
</evidence>
<accession>A0ABS2MQP7</accession>
<evidence type="ECO:0000256" key="5">
    <source>
        <dbReference type="ARBA" id="ARBA00038437"/>
    </source>
</evidence>
<keyword evidence="2 7" id="KW-0378">Hydrolase</keyword>
<dbReference type="Proteomes" id="UP000767854">
    <property type="component" value="Unassembled WGS sequence"/>
</dbReference>
<dbReference type="InterPro" id="IPR000629">
    <property type="entry name" value="RNA-helicase_DEAD-box_CS"/>
</dbReference>
<dbReference type="CDD" id="cd00268">
    <property type="entry name" value="DEADc"/>
    <property type="match status" value="1"/>
</dbReference>
<keyword evidence="1 7" id="KW-0547">Nucleotide-binding</keyword>
<dbReference type="Gene3D" id="3.40.50.300">
    <property type="entry name" value="P-loop containing nucleotide triphosphate hydrolases"/>
    <property type="match status" value="2"/>
</dbReference>
<dbReference type="Pfam" id="PF00270">
    <property type="entry name" value="DEAD"/>
    <property type="match status" value="1"/>
</dbReference>
<dbReference type="PROSITE" id="PS51195">
    <property type="entry name" value="Q_MOTIF"/>
    <property type="match status" value="1"/>
</dbReference>
<dbReference type="GO" id="GO:0004386">
    <property type="term" value="F:helicase activity"/>
    <property type="evidence" value="ECO:0007669"/>
    <property type="project" value="UniProtKB-KW"/>
</dbReference>
<feature type="domain" description="Helicase C-terminal" evidence="9">
    <location>
        <begin position="216"/>
        <end position="381"/>
    </location>
</feature>
<dbReference type="InterPro" id="IPR001650">
    <property type="entry name" value="Helicase_C-like"/>
</dbReference>
<dbReference type="RefSeq" id="WP_204663493.1">
    <property type="nucleotide sequence ID" value="NZ_JAFBDT010000007.1"/>
</dbReference>
<gene>
    <name evidence="11" type="ORF">JOC49_001259</name>
</gene>
<dbReference type="PROSITE" id="PS51194">
    <property type="entry name" value="HELICASE_CTER"/>
    <property type="match status" value="1"/>
</dbReference>
<evidence type="ECO:0000313" key="11">
    <source>
        <dbReference type="EMBL" id="MBM7561718.1"/>
    </source>
</evidence>
<dbReference type="PANTHER" id="PTHR47959:SF1">
    <property type="entry name" value="ATP-DEPENDENT RNA HELICASE DBPA"/>
    <property type="match status" value="1"/>
</dbReference>
<evidence type="ECO:0000256" key="3">
    <source>
        <dbReference type="ARBA" id="ARBA00022806"/>
    </source>
</evidence>
<organism evidence="11 12">
    <name type="scientific">Fusibacter tunisiensis</name>
    <dbReference type="NCBI Taxonomy" id="1008308"/>
    <lineage>
        <taxon>Bacteria</taxon>
        <taxon>Bacillati</taxon>
        <taxon>Bacillota</taxon>
        <taxon>Clostridia</taxon>
        <taxon>Eubacteriales</taxon>
        <taxon>Eubacteriales Family XII. Incertae Sedis</taxon>
        <taxon>Fusibacter</taxon>
    </lineage>
</organism>
<dbReference type="PANTHER" id="PTHR47959">
    <property type="entry name" value="ATP-DEPENDENT RNA HELICASE RHLE-RELATED"/>
    <property type="match status" value="1"/>
</dbReference>
<evidence type="ECO:0000256" key="1">
    <source>
        <dbReference type="ARBA" id="ARBA00022741"/>
    </source>
</evidence>
<evidence type="ECO:0000256" key="2">
    <source>
        <dbReference type="ARBA" id="ARBA00022801"/>
    </source>
</evidence>
<evidence type="ECO:0000256" key="7">
    <source>
        <dbReference type="RuleBase" id="RU000492"/>
    </source>
</evidence>
<feature type="domain" description="Helicase ATP-binding" evidence="8">
    <location>
        <begin position="34"/>
        <end position="205"/>
    </location>
</feature>
<dbReference type="InterPro" id="IPR014001">
    <property type="entry name" value="Helicase_ATP-bd"/>
</dbReference>
<evidence type="ECO:0000256" key="6">
    <source>
        <dbReference type="PROSITE-ProRule" id="PRU00552"/>
    </source>
</evidence>
<evidence type="ECO:0000259" key="10">
    <source>
        <dbReference type="PROSITE" id="PS51195"/>
    </source>
</evidence>
<dbReference type="EMBL" id="JAFBDT010000007">
    <property type="protein sequence ID" value="MBM7561718.1"/>
    <property type="molecule type" value="Genomic_DNA"/>
</dbReference>
<comment type="caution">
    <text evidence="11">The sequence shown here is derived from an EMBL/GenBank/DDBJ whole genome shotgun (WGS) entry which is preliminary data.</text>
</comment>
<feature type="short sequence motif" description="Q motif" evidence="6">
    <location>
        <begin position="3"/>
        <end position="31"/>
    </location>
</feature>
<keyword evidence="3 7" id="KW-0347">Helicase</keyword>
<dbReference type="InterPro" id="IPR044742">
    <property type="entry name" value="DEAD/DEAH_RhlB"/>
</dbReference>
<comment type="similarity">
    <text evidence="5 7">Belongs to the DEAD box helicase family.</text>
</comment>
<dbReference type="InterPro" id="IPR011545">
    <property type="entry name" value="DEAD/DEAH_box_helicase_dom"/>
</dbReference>